<keyword evidence="5 11" id="KW-0472">Membrane</keyword>
<dbReference type="OrthoDB" id="9790893at2"/>
<keyword evidence="8 11" id="KW-0456">Lyase</keyword>
<comment type="PTM">
    <text evidence="11">Is synthesized initially as an inactive proenzyme. Formation of the active enzyme involves a self-maturation process in which the active site pyruvoyl group is generated from an internal serine residue via an autocatalytic post-translational modification. Two non-identical subunits are generated from the proenzyme in this reaction, and the pyruvate is formed at the N-terminus of the alpha chain, which is derived from the carboxyl end of the proenzyme. The post-translation cleavage follows an unusual pathway, termed non-hydrolytic serinolysis, in which the side chain hydroxyl group of the serine supplies its oxygen atom to form the C-terminus of the beta chain, while the remainder of the serine residue undergoes an oxidative deamination to produce ammonia and the pyruvoyl prosthetic group on the alpha chain.</text>
</comment>
<evidence type="ECO:0000256" key="11">
    <source>
        <dbReference type="HAMAP-Rule" id="MF_00664"/>
    </source>
</evidence>
<accession>D5BT03</accession>
<dbReference type="AlphaFoldDB" id="D5BT03"/>
<feature type="site" description="Cleavage (non-hydrolytic); by autocatalysis" evidence="11">
    <location>
        <begin position="191"/>
        <end position="192"/>
    </location>
</feature>
<keyword evidence="14" id="KW-1185">Reference proteome</keyword>
<evidence type="ECO:0000313" key="14">
    <source>
        <dbReference type="Proteomes" id="UP000007460"/>
    </source>
</evidence>
<dbReference type="EC" id="4.1.1.65" evidence="11"/>
<evidence type="ECO:0000313" key="13">
    <source>
        <dbReference type="EMBL" id="ADE39400.1"/>
    </source>
</evidence>
<dbReference type="EMBL" id="CP001751">
    <property type="protein sequence ID" value="ADE39400.1"/>
    <property type="molecule type" value="Genomic_DNA"/>
</dbReference>
<keyword evidence="3 11" id="KW-0210">Decarboxylase</keyword>
<gene>
    <name evidence="11" type="primary">psd</name>
    <name evidence="13" type="ordered locus">SAR116_1157</name>
</gene>
<dbReference type="Pfam" id="PF02666">
    <property type="entry name" value="PS_Dcarbxylase"/>
    <property type="match status" value="1"/>
</dbReference>
<keyword evidence="12" id="KW-1133">Transmembrane helix</keyword>
<dbReference type="eggNOG" id="COG0688">
    <property type="taxonomic scope" value="Bacteria"/>
</dbReference>
<dbReference type="NCBIfam" id="NF003679">
    <property type="entry name" value="PRK05305.1-3"/>
    <property type="match status" value="1"/>
</dbReference>
<dbReference type="GO" id="GO:0004609">
    <property type="term" value="F:phosphatidylserine decarboxylase activity"/>
    <property type="evidence" value="ECO:0007669"/>
    <property type="project" value="UniProtKB-UniRule"/>
</dbReference>
<keyword evidence="12" id="KW-0812">Transmembrane</keyword>
<feature type="chain" id="PRO_5023283686" description="Phosphatidylserine decarboxylase alpha chain" evidence="11">
    <location>
        <begin position="192"/>
        <end position="235"/>
    </location>
</feature>
<keyword evidence="1 11" id="KW-1003">Cell membrane</keyword>
<keyword evidence="6 11" id="KW-0865">Zymogen</keyword>
<comment type="function">
    <text evidence="11">Catalyzes the formation of phosphatidylethanolamine (PtdEtn) from phosphatidylserine (PtdSer).</text>
</comment>
<keyword evidence="10 11" id="KW-0670">Pyruvate</keyword>
<evidence type="ECO:0000256" key="2">
    <source>
        <dbReference type="ARBA" id="ARBA00022516"/>
    </source>
</evidence>
<dbReference type="PANTHER" id="PTHR35809">
    <property type="entry name" value="ARCHAETIDYLSERINE DECARBOXYLASE PROENZYME-RELATED"/>
    <property type="match status" value="1"/>
</dbReference>
<evidence type="ECO:0000256" key="5">
    <source>
        <dbReference type="ARBA" id="ARBA00023136"/>
    </source>
</evidence>
<evidence type="ECO:0000256" key="1">
    <source>
        <dbReference type="ARBA" id="ARBA00022475"/>
    </source>
</evidence>
<protein>
    <recommendedName>
        <fullName evidence="11">Phosphatidylserine decarboxylase proenzyme</fullName>
        <ecNumber evidence="11">4.1.1.65</ecNumber>
    </recommendedName>
    <component>
        <recommendedName>
            <fullName evidence="11">Phosphatidylserine decarboxylase alpha chain</fullName>
        </recommendedName>
    </component>
    <component>
        <recommendedName>
            <fullName evidence="11">Phosphatidylserine decarboxylase beta chain</fullName>
        </recommendedName>
    </component>
</protein>
<evidence type="ECO:0000256" key="4">
    <source>
        <dbReference type="ARBA" id="ARBA00023098"/>
    </source>
</evidence>
<feature type="chain" id="PRO_5023283687" description="Phosphatidylserine decarboxylase beta chain" evidence="11">
    <location>
        <begin position="1"/>
        <end position="191"/>
    </location>
</feature>
<keyword evidence="9 11" id="KW-1208">Phospholipid metabolism</keyword>
<reference evidence="13 14" key="1">
    <citation type="journal article" date="2010" name="J. Bacteriol.">
        <title>Complete genome sequence of "Candidatus Puniceispirillum marinum" IMCC1322, a representative of the SAR116 clade in the Alphaproteobacteria.</title>
        <authorList>
            <person name="Oh H.M."/>
            <person name="Kwon K.K."/>
            <person name="Kang I."/>
            <person name="Kang S.G."/>
            <person name="Lee J.H."/>
            <person name="Kim S.J."/>
            <person name="Cho J.C."/>
        </authorList>
    </citation>
    <scope>NUCLEOTIDE SEQUENCE [LARGE SCALE GENOMIC DNA]</scope>
    <source>
        <strain evidence="13 14">IMCC1322</strain>
    </source>
</reference>
<organism evidence="13 14">
    <name type="scientific">Puniceispirillum marinum (strain IMCC1322)</name>
    <dbReference type="NCBI Taxonomy" id="488538"/>
    <lineage>
        <taxon>Bacteria</taxon>
        <taxon>Pseudomonadati</taxon>
        <taxon>Pseudomonadota</taxon>
        <taxon>Alphaproteobacteria</taxon>
        <taxon>Candidatus Puniceispirillales</taxon>
        <taxon>Candidatus Puniceispirillaceae</taxon>
        <taxon>Candidatus Puniceispirillum</taxon>
    </lineage>
</organism>
<evidence type="ECO:0000256" key="3">
    <source>
        <dbReference type="ARBA" id="ARBA00022793"/>
    </source>
</evidence>
<dbReference type="Proteomes" id="UP000007460">
    <property type="component" value="Chromosome"/>
</dbReference>
<evidence type="ECO:0000256" key="6">
    <source>
        <dbReference type="ARBA" id="ARBA00023145"/>
    </source>
</evidence>
<comment type="cofactor">
    <cofactor evidence="11">
        <name>pyruvate</name>
        <dbReference type="ChEBI" id="CHEBI:15361"/>
    </cofactor>
    <text evidence="11">Binds 1 pyruvoyl group covalently per subunit.</text>
</comment>
<dbReference type="GO" id="GO:0005886">
    <property type="term" value="C:plasma membrane"/>
    <property type="evidence" value="ECO:0007669"/>
    <property type="project" value="UniProtKB-SubCell"/>
</dbReference>
<comment type="subunit">
    <text evidence="11">Heterodimer of a large membrane-associated beta subunit and a small pyruvoyl-containing alpha subunit.</text>
</comment>
<dbReference type="RefSeq" id="WP_013046029.1">
    <property type="nucleotide sequence ID" value="NC_014010.1"/>
</dbReference>
<dbReference type="HAMAP" id="MF_00664">
    <property type="entry name" value="PS_decarb_PSD_A"/>
    <property type="match status" value="1"/>
</dbReference>
<comment type="similarity">
    <text evidence="11">Belongs to the phosphatidylserine decarboxylase family. PSD-A subfamily.</text>
</comment>
<keyword evidence="2 11" id="KW-0444">Lipid biosynthesis</keyword>
<feature type="active site" description="Schiff-base intermediate with substrate; via pyruvic acid" evidence="11">
    <location>
        <position position="192"/>
    </location>
</feature>
<sequence length="235" mass="25739">MNIIKSTKEALLVPIHPAGWPFIFLFVLASGIITYFWTLFVLPGCLLSLWCVYFFRNPRRVTPITDNLVISPADGRVLSTGIENVPADLALPAGEWRRVSIFMNVFDVHVNRAPVAGKVIETAYHEGAFLNASLDKASEQNERQNMVMETESGQQIGVVQIAGLVARRIILEAAVGDHLNVGQQYGIIRFGSRVDVWLPSSTPVTVLAGQRTIAGETVIADLAGHYNEPDAGTVR</sequence>
<dbReference type="STRING" id="488538.SAR116_1157"/>
<feature type="transmembrane region" description="Helical" evidence="12">
    <location>
        <begin position="12"/>
        <end position="29"/>
    </location>
</feature>
<evidence type="ECO:0000256" key="12">
    <source>
        <dbReference type="SAM" id="Phobius"/>
    </source>
</evidence>
<comment type="pathway">
    <text evidence="11">Phospholipid metabolism; phosphatidylethanolamine biosynthesis; phosphatidylethanolamine from CDP-diacylglycerol: step 2/2.</text>
</comment>
<comment type="subcellular location">
    <subcellularLocation>
        <location evidence="11">Cell membrane</location>
        <topology evidence="11">Peripheral membrane protein</topology>
    </subcellularLocation>
</comment>
<dbReference type="HOGENOM" id="CLU_072492_0_0_5"/>
<dbReference type="InterPro" id="IPR033175">
    <property type="entry name" value="PSD-A"/>
</dbReference>
<feature type="transmembrane region" description="Helical" evidence="12">
    <location>
        <begin position="35"/>
        <end position="55"/>
    </location>
</feature>
<dbReference type="NCBIfam" id="NF003678">
    <property type="entry name" value="PRK05305.1-2"/>
    <property type="match status" value="1"/>
</dbReference>
<keyword evidence="4 11" id="KW-0443">Lipid metabolism</keyword>
<dbReference type="UniPathway" id="UPA00558">
    <property type="reaction ID" value="UER00616"/>
</dbReference>
<feature type="modified residue" description="Pyruvic acid (Ser); by autocatalysis" evidence="11">
    <location>
        <position position="192"/>
    </location>
</feature>
<dbReference type="InterPro" id="IPR003817">
    <property type="entry name" value="PS_Dcarbxylase"/>
</dbReference>
<dbReference type="PANTHER" id="PTHR35809:SF1">
    <property type="entry name" value="ARCHAETIDYLSERINE DECARBOXYLASE PROENZYME-RELATED"/>
    <property type="match status" value="1"/>
</dbReference>
<dbReference type="KEGG" id="apb:SAR116_1157"/>
<dbReference type="GO" id="GO:0006646">
    <property type="term" value="P:phosphatidylethanolamine biosynthetic process"/>
    <property type="evidence" value="ECO:0007669"/>
    <property type="project" value="UniProtKB-UniRule"/>
</dbReference>
<evidence type="ECO:0000256" key="10">
    <source>
        <dbReference type="ARBA" id="ARBA00023317"/>
    </source>
</evidence>
<proteinExistence type="inferred from homology"/>
<evidence type="ECO:0000256" key="8">
    <source>
        <dbReference type="ARBA" id="ARBA00023239"/>
    </source>
</evidence>
<keyword evidence="7 11" id="KW-0594">Phospholipid biosynthesis</keyword>
<comment type="catalytic activity">
    <reaction evidence="11">
        <text>a 1,2-diacyl-sn-glycero-3-phospho-L-serine + H(+) = a 1,2-diacyl-sn-glycero-3-phosphoethanolamine + CO2</text>
        <dbReference type="Rhea" id="RHEA:20828"/>
        <dbReference type="ChEBI" id="CHEBI:15378"/>
        <dbReference type="ChEBI" id="CHEBI:16526"/>
        <dbReference type="ChEBI" id="CHEBI:57262"/>
        <dbReference type="ChEBI" id="CHEBI:64612"/>
        <dbReference type="EC" id="4.1.1.65"/>
    </reaction>
</comment>
<evidence type="ECO:0000256" key="9">
    <source>
        <dbReference type="ARBA" id="ARBA00023264"/>
    </source>
</evidence>
<evidence type="ECO:0000256" key="7">
    <source>
        <dbReference type="ARBA" id="ARBA00023209"/>
    </source>
</evidence>
<dbReference type="NCBIfam" id="NF003685">
    <property type="entry name" value="PRK05305.2-5"/>
    <property type="match status" value="1"/>
</dbReference>
<name>D5BT03_PUNMI</name>